<name>A0A6C0KWD9_9ZZZZ</name>
<dbReference type="EMBL" id="MN741005">
    <property type="protein sequence ID" value="QHU22275.1"/>
    <property type="molecule type" value="Genomic_DNA"/>
</dbReference>
<proteinExistence type="predicted"/>
<dbReference type="InterPro" id="IPR029063">
    <property type="entry name" value="SAM-dependent_MTases_sf"/>
</dbReference>
<evidence type="ECO:0008006" key="2">
    <source>
        <dbReference type="Google" id="ProtNLM"/>
    </source>
</evidence>
<dbReference type="SUPFAM" id="SSF53335">
    <property type="entry name" value="S-adenosyl-L-methionine-dependent methyltransferases"/>
    <property type="match status" value="1"/>
</dbReference>
<organism evidence="1">
    <name type="scientific">viral metagenome</name>
    <dbReference type="NCBI Taxonomy" id="1070528"/>
    <lineage>
        <taxon>unclassified sequences</taxon>
        <taxon>metagenomes</taxon>
        <taxon>organismal metagenomes</taxon>
    </lineage>
</organism>
<reference evidence="1" key="1">
    <citation type="journal article" date="2020" name="Nature">
        <title>Giant virus diversity and host interactions through global metagenomics.</title>
        <authorList>
            <person name="Schulz F."/>
            <person name="Roux S."/>
            <person name="Paez-Espino D."/>
            <person name="Jungbluth S."/>
            <person name="Walsh D.A."/>
            <person name="Denef V.J."/>
            <person name="McMahon K.D."/>
            <person name="Konstantinidis K.T."/>
            <person name="Eloe-Fadrosh E.A."/>
            <person name="Kyrpides N.C."/>
            <person name="Woyke T."/>
        </authorList>
    </citation>
    <scope>NUCLEOTIDE SEQUENCE</scope>
    <source>
        <strain evidence="1">GVMAG-S-ERX555907-102</strain>
    </source>
</reference>
<sequence>MNCERLFTNIYERKSWGKDICSSFSGSSGGGSNLSIHNLEIYIPFIQRFIKNNNIKSVTDLGCGDFRCGEVIYNNLDITYYGYDVYKDMINHHKNKYKDKTNYHFQHKNIIEKKEEIKISELCIIKDVLQHVPNSYIYELLDYLSENFENILIINTSFQRYDNQDTINNDENNIKIFRGLNSSLLPLKKYNPKILLNYGPIDDPKEICLIKKH</sequence>
<dbReference type="AlphaFoldDB" id="A0A6C0KWD9"/>
<protein>
    <recommendedName>
        <fullName evidence="2">Methyltransferase domain-containing protein</fullName>
    </recommendedName>
</protein>
<evidence type="ECO:0000313" key="1">
    <source>
        <dbReference type="EMBL" id="QHU22275.1"/>
    </source>
</evidence>
<accession>A0A6C0KWD9</accession>
<dbReference type="Gene3D" id="3.40.50.150">
    <property type="entry name" value="Vaccinia Virus protein VP39"/>
    <property type="match status" value="1"/>
</dbReference>